<gene>
    <name evidence="2" type="ORF">PGLA2088_LOCUS40993</name>
</gene>
<evidence type="ECO:0000313" key="2">
    <source>
        <dbReference type="EMBL" id="CAE8719941.1"/>
    </source>
</evidence>
<feature type="transmembrane region" description="Helical" evidence="1">
    <location>
        <begin position="12"/>
        <end position="36"/>
    </location>
</feature>
<feature type="non-terminal residue" evidence="2">
    <location>
        <position position="270"/>
    </location>
</feature>
<keyword evidence="1" id="KW-1133">Transmembrane helix</keyword>
<keyword evidence="1" id="KW-0812">Transmembrane</keyword>
<feature type="non-terminal residue" evidence="2">
    <location>
        <position position="1"/>
    </location>
</feature>
<proteinExistence type="predicted"/>
<dbReference type="Proteomes" id="UP000626109">
    <property type="component" value="Unassembled WGS sequence"/>
</dbReference>
<evidence type="ECO:0000313" key="3">
    <source>
        <dbReference type="Proteomes" id="UP000626109"/>
    </source>
</evidence>
<reference evidence="2" key="1">
    <citation type="submission" date="2021-02" db="EMBL/GenBank/DDBJ databases">
        <authorList>
            <person name="Dougan E. K."/>
            <person name="Rhodes N."/>
            <person name="Thang M."/>
            <person name="Chan C."/>
        </authorList>
    </citation>
    <scope>NUCLEOTIDE SEQUENCE</scope>
</reference>
<name>A0A813L5N1_POLGL</name>
<feature type="transmembrane region" description="Helical" evidence="1">
    <location>
        <begin position="100"/>
        <end position="121"/>
    </location>
</feature>
<comment type="caution">
    <text evidence="2">The sequence shown here is derived from an EMBL/GenBank/DDBJ whole genome shotgun (WGS) entry which is preliminary data.</text>
</comment>
<dbReference type="AlphaFoldDB" id="A0A813L5N1"/>
<accession>A0A813L5N1</accession>
<evidence type="ECO:0000256" key="1">
    <source>
        <dbReference type="SAM" id="Phobius"/>
    </source>
</evidence>
<keyword evidence="1" id="KW-0472">Membrane</keyword>
<sequence>ASAPSSGVSGKQFCCACIIFLGTVLVVQVCVLVTLVRRLSEVNGLVSPADAGATASEALRASSAASASPFLRPLGQSSDGAAPVALDAEAPLPAGDSQRLAVAAAVGVGTEAILVFLVSFLRASPSSRVVMLVDQIPSTADLEAEGVDITHVAFERIPWPLPPPWNSLPSSDARPWLFKNYLERQRLQGVQLLQLSDVEDVAFQADPFVWVAGQQPGVHLFADEPSLTVGGDGKTAKLVELCYSSQVLQQLSGKPLLPPGFVIGTFSEVR</sequence>
<protein>
    <submittedName>
        <fullName evidence="2">Uncharacterized protein</fullName>
    </submittedName>
</protein>
<dbReference type="EMBL" id="CAJNNW010033698">
    <property type="protein sequence ID" value="CAE8719941.1"/>
    <property type="molecule type" value="Genomic_DNA"/>
</dbReference>
<organism evidence="2 3">
    <name type="scientific">Polarella glacialis</name>
    <name type="common">Dinoflagellate</name>
    <dbReference type="NCBI Taxonomy" id="89957"/>
    <lineage>
        <taxon>Eukaryota</taxon>
        <taxon>Sar</taxon>
        <taxon>Alveolata</taxon>
        <taxon>Dinophyceae</taxon>
        <taxon>Suessiales</taxon>
        <taxon>Suessiaceae</taxon>
        <taxon>Polarella</taxon>
    </lineage>
</organism>